<dbReference type="EMBL" id="BAABHD010000064">
    <property type="protein sequence ID" value="GAA4461620.1"/>
    <property type="molecule type" value="Genomic_DNA"/>
</dbReference>
<proteinExistence type="predicted"/>
<protein>
    <recommendedName>
        <fullName evidence="3">Outer membrane protein/protective antigen OMA87</fullName>
    </recommendedName>
</protein>
<accession>A0ABP8N5E9</accession>
<dbReference type="Gene3D" id="3.10.20.310">
    <property type="entry name" value="membrane protein fhac"/>
    <property type="match status" value="1"/>
</dbReference>
<keyword evidence="2" id="KW-1185">Reference proteome</keyword>
<sequence length="656" mass="75504">MDNKYLPEHTISCLTGLCRLWVLWFCLAGTICIAQVDNGAARPSNQKAPGDSVAAVYPTTVIEPKVDSATKVRDSLFYTTLKQKMYRHRLTRELYNAFIHDVYNSSARAEEVNVIEENPFKSYAGKVIGTIHVRRLGVFGQSVYDTLRRPHSWFERFANRVHTNTREGVIRRSYLLFREGDLVEPDLLRDNERILRNLPVFVDARILIVPREGSEEFVDVYVITQDVWSLLADGSVGGLDRFSVGLEQRNVRGLGHTLKTQFFYNKVDPFQKAEYLARYTVPYIGKTFLTAQADLMYLRHWKQFSARVFRPFLTPDTKYAGSLELGHYKIRNRLLRNNQLDTAAFFPISYNYSDVWLGRSFKMFFGNPQEQERARLVIAGRLTRYTYLIRPEVGADTNQLYQNSRTTMFSVGYSQRQYVRDVLIYGFGRTEDVPVGSLISLVGGVDNAELGERLYIGLNLSRGQYIKKIGYLYTLINAGTFYRAKKQEQGLFSFSTNYFSPLVAIPWGHMRHFFNARLTLGMDRFNNEYITLSGREGIGLTNDALIGTKRLLVGYENVLFSRLNLIGFRAAFVTFANVGIISFNDRAFFQSPLYQAYGIGVRLRNENLTFNSFQIRLTWYPNIPNNPYAFRTAFEGIPTLRLRDFDISAPSIVPYR</sequence>
<reference evidence="2" key="1">
    <citation type="journal article" date="2019" name="Int. J. Syst. Evol. Microbiol.">
        <title>The Global Catalogue of Microorganisms (GCM) 10K type strain sequencing project: providing services to taxonomists for standard genome sequencing and annotation.</title>
        <authorList>
            <consortium name="The Broad Institute Genomics Platform"/>
            <consortium name="The Broad Institute Genome Sequencing Center for Infectious Disease"/>
            <person name="Wu L."/>
            <person name="Ma J."/>
        </authorList>
    </citation>
    <scope>NUCLEOTIDE SEQUENCE [LARGE SCALE GENOMIC DNA]</scope>
    <source>
        <strain evidence="2">JCM 17927</strain>
    </source>
</reference>
<gene>
    <name evidence="1" type="ORF">GCM10023189_37310</name>
</gene>
<comment type="caution">
    <text evidence="1">The sequence shown here is derived from an EMBL/GenBank/DDBJ whole genome shotgun (WGS) entry which is preliminary data.</text>
</comment>
<evidence type="ECO:0000313" key="1">
    <source>
        <dbReference type="EMBL" id="GAA4461620.1"/>
    </source>
</evidence>
<evidence type="ECO:0000313" key="2">
    <source>
        <dbReference type="Proteomes" id="UP001501175"/>
    </source>
</evidence>
<name>A0ABP8N5E9_9BACT</name>
<dbReference type="Proteomes" id="UP001501175">
    <property type="component" value="Unassembled WGS sequence"/>
</dbReference>
<evidence type="ECO:0008006" key="3">
    <source>
        <dbReference type="Google" id="ProtNLM"/>
    </source>
</evidence>
<organism evidence="1 2">
    <name type="scientific">Nibrella saemangeumensis</name>
    <dbReference type="NCBI Taxonomy" id="1084526"/>
    <lineage>
        <taxon>Bacteria</taxon>
        <taxon>Pseudomonadati</taxon>
        <taxon>Bacteroidota</taxon>
        <taxon>Cytophagia</taxon>
        <taxon>Cytophagales</taxon>
        <taxon>Spirosomataceae</taxon>
        <taxon>Nibrella</taxon>
    </lineage>
</organism>